<sequence>MEKQKSAAVQVAREKATDEEKTTILSTGVRAILVPVAASLIQAVTSKIKDPEIPNWHDPDKDREVPNPNDPTYLKQIQEAAEARAMAAVDASVMFGIELVDDIPDNGWDKKLKYLERLGHLDLTEFDFKDELDRDFLYKRYIAVGSDDLVKIARMGGLQEEDLDAADASFPSNESGIPD</sequence>
<comment type="caution">
    <text evidence="2">The sequence shown here is derived from an EMBL/GenBank/DDBJ whole genome shotgun (WGS) entry which is preliminary data.</text>
</comment>
<protein>
    <submittedName>
        <fullName evidence="2">Uncharacterized protein</fullName>
    </submittedName>
</protein>
<evidence type="ECO:0000313" key="2">
    <source>
        <dbReference type="EMBL" id="KKM45981.1"/>
    </source>
</evidence>
<evidence type="ECO:0000256" key="1">
    <source>
        <dbReference type="SAM" id="MobiDB-lite"/>
    </source>
</evidence>
<name>A0A0F9LNG9_9ZZZZ</name>
<feature type="region of interest" description="Disordered" evidence="1">
    <location>
        <begin position="1"/>
        <end position="20"/>
    </location>
</feature>
<accession>A0A0F9LNG9</accession>
<reference evidence="2" key="1">
    <citation type="journal article" date="2015" name="Nature">
        <title>Complex archaea that bridge the gap between prokaryotes and eukaryotes.</title>
        <authorList>
            <person name="Spang A."/>
            <person name="Saw J.H."/>
            <person name="Jorgensen S.L."/>
            <person name="Zaremba-Niedzwiedzka K."/>
            <person name="Martijn J."/>
            <person name="Lind A.E."/>
            <person name="van Eijk R."/>
            <person name="Schleper C."/>
            <person name="Guy L."/>
            <person name="Ettema T.J."/>
        </authorList>
    </citation>
    <scope>NUCLEOTIDE SEQUENCE</scope>
</reference>
<proteinExistence type="predicted"/>
<feature type="region of interest" description="Disordered" evidence="1">
    <location>
        <begin position="51"/>
        <end position="70"/>
    </location>
</feature>
<gene>
    <name evidence="2" type="ORF">LCGC14_1560090</name>
</gene>
<dbReference type="EMBL" id="LAZR01012040">
    <property type="protein sequence ID" value="KKM45981.1"/>
    <property type="molecule type" value="Genomic_DNA"/>
</dbReference>
<feature type="compositionally biased region" description="Basic and acidic residues" evidence="1">
    <location>
        <begin position="51"/>
        <end position="65"/>
    </location>
</feature>
<organism evidence="2">
    <name type="scientific">marine sediment metagenome</name>
    <dbReference type="NCBI Taxonomy" id="412755"/>
    <lineage>
        <taxon>unclassified sequences</taxon>
        <taxon>metagenomes</taxon>
        <taxon>ecological metagenomes</taxon>
    </lineage>
</organism>
<dbReference type="AlphaFoldDB" id="A0A0F9LNG9"/>